<evidence type="ECO:0000313" key="3">
    <source>
        <dbReference type="Proteomes" id="UP000299102"/>
    </source>
</evidence>
<protein>
    <submittedName>
        <fullName evidence="2">Uncharacterized protein</fullName>
    </submittedName>
</protein>
<accession>A0A4C1VI74</accession>
<gene>
    <name evidence="2" type="ORF">EVAR_95209_1</name>
</gene>
<dbReference type="AlphaFoldDB" id="A0A4C1VI74"/>
<reference evidence="2 3" key="1">
    <citation type="journal article" date="2019" name="Commun. Biol.">
        <title>The bagworm genome reveals a unique fibroin gene that provides high tensile strength.</title>
        <authorList>
            <person name="Kono N."/>
            <person name="Nakamura H."/>
            <person name="Ohtoshi R."/>
            <person name="Tomita M."/>
            <person name="Numata K."/>
            <person name="Arakawa K."/>
        </authorList>
    </citation>
    <scope>NUCLEOTIDE SEQUENCE [LARGE SCALE GENOMIC DNA]</scope>
</reference>
<organism evidence="2 3">
    <name type="scientific">Eumeta variegata</name>
    <name type="common">Bagworm moth</name>
    <name type="synonym">Eumeta japonica</name>
    <dbReference type="NCBI Taxonomy" id="151549"/>
    <lineage>
        <taxon>Eukaryota</taxon>
        <taxon>Metazoa</taxon>
        <taxon>Ecdysozoa</taxon>
        <taxon>Arthropoda</taxon>
        <taxon>Hexapoda</taxon>
        <taxon>Insecta</taxon>
        <taxon>Pterygota</taxon>
        <taxon>Neoptera</taxon>
        <taxon>Endopterygota</taxon>
        <taxon>Lepidoptera</taxon>
        <taxon>Glossata</taxon>
        <taxon>Ditrysia</taxon>
        <taxon>Tineoidea</taxon>
        <taxon>Psychidae</taxon>
        <taxon>Oiketicinae</taxon>
        <taxon>Eumeta</taxon>
    </lineage>
</organism>
<name>A0A4C1VI74_EUMVA</name>
<dbReference type="Proteomes" id="UP000299102">
    <property type="component" value="Unassembled WGS sequence"/>
</dbReference>
<keyword evidence="3" id="KW-1185">Reference proteome</keyword>
<sequence length="151" mass="16702">MKELYVSASGRTPAGEGTVTTTSLWRPLSSSCRPVLPHPPPLTRPVPQPLATLTTLEAFYRSASRCVFYNVATNVLGDVYKNSVITDRVIDRIRTFFPANDSEGRAATNSSPNPIYNEFNGYRSLLRRLALFAVRSPPTLGRQTLATTENR</sequence>
<proteinExistence type="predicted"/>
<feature type="region of interest" description="Disordered" evidence="1">
    <location>
        <begin position="1"/>
        <end position="21"/>
    </location>
</feature>
<dbReference type="EMBL" id="BGZK01000343">
    <property type="protein sequence ID" value="GBP38082.1"/>
    <property type="molecule type" value="Genomic_DNA"/>
</dbReference>
<evidence type="ECO:0000256" key="1">
    <source>
        <dbReference type="SAM" id="MobiDB-lite"/>
    </source>
</evidence>
<evidence type="ECO:0000313" key="2">
    <source>
        <dbReference type="EMBL" id="GBP38082.1"/>
    </source>
</evidence>
<comment type="caution">
    <text evidence="2">The sequence shown here is derived from an EMBL/GenBank/DDBJ whole genome shotgun (WGS) entry which is preliminary data.</text>
</comment>